<dbReference type="STRING" id="1121014.N788_05705"/>
<organism evidence="2 3">
    <name type="scientific">Arenimonas donghaensis DSM 18148 = HO3-R19</name>
    <dbReference type="NCBI Taxonomy" id="1121014"/>
    <lineage>
        <taxon>Bacteria</taxon>
        <taxon>Pseudomonadati</taxon>
        <taxon>Pseudomonadota</taxon>
        <taxon>Gammaproteobacteria</taxon>
        <taxon>Lysobacterales</taxon>
        <taxon>Lysobacteraceae</taxon>
        <taxon>Arenimonas</taxon>
    </lineage>
</organism>
<protein>
    <submittedName>
        <fullName evidence="2">Uncharacterized protein</fullName>
    </submittedName>
</protein>
<proteinExistence type="predicted"/>
<gene>
    <name evidence="2" type="ORF">N788_05705</name>
</gene>
<sequence>MKTLFAALLLGLSPVVSANEAAAPSREHFAPPGMEAAYHDWHYSPVVKVGELVIVSGIPAGHGDTYEEKVRNMFKALEAHLEAAGASLGDVVELTSFHASASDSAAFNAEFARFAPIHKEFFPDHYPAWSAVGTTALLQHGAPVELRALAVIGSGQAPRADIPAPKPRTP</sequence>
<dbReference type="GO" id="GO:0005829">
    <property type="term" value="C:cytosol"/>
    <property type="evidence" value="ECO:0007669"/>
    <property type="project" value="TreeGrafter"/>
</dbReference>
<evidence type="ECO:0000313" key="3">
    <source>
        <dbReference type="Proteomes" id="UP000029085"/>
    </source>
</evidence>
<evidence type="ECO:0000256" key="1">
    <source>
        <dbReference type="SAM" id="SignalP"/>
    </source>
</evidence>
<reference evidence="3" key="1">
    <citation type="submission" date="2013-08" db="EMBL/GenBank/DDBJ databases">
        <title>Genome sequencing of Arenimonas donghaensis.</title>
        <authorList>
            <person name="Chen F."/>
            <person name="Wang G."/>
        </authorList>
    </citation>
    <scope>NUCLEOTIDE SEQUENCE [LARGE SCALE GENOMIC DNA]</scope>
    <source>
        <strain evidence="3">HO3-R19</strain>
    </source>
</reference>
<dbReference type="PATRIC" id="fig|1121014.3.peg.2046"/>
<dbReference type="InterPro" id="IPR035959">
    <property type="entry name" value="RutC-like_sf"/>
</dbReference>
<dbReference type="Pfam" id="PF01042">
    <property type="entry name" value="Ribonuc_L-PSP"/>
    <property type="match status" value="1"/>
</dbReference>
<comment type="caution">
    <text evidence="2">The sequence shown here is derived from an EMBL/GenBank/DDBJ whole genome shotgun (WGS) entry which is preliminary data.</text>
</comment>
<dbReference type="GO" id="GO:0019239">
    <property type="term" value="F:deaminase activity"/>
    <property type="evidence" value="ECO:0007669"/>
    <property type="project" value="TreeGrafter"/>
</dbReference>
<dbReference type="PANTHER" id="PTHR11803">
    <property type="entry name" value="2-IMINOBUTANOATE/2-IMINOPROPANOATE DEAMINASE RIDA"/>
    <property type="match status" value="1"/>
</dbReference>
<dbReference type="PANTHER" id="PTHR11803:SF44">
    <property type="entry name" value="RUTC FAMILY PROTEIN YJGH"/>
    <property type="match status" value="1"/>
</dbReference>
<dbReference type="InterPro" id="IPR006175">
    <property type="entry name" value="YjgF/YER057c/UK114"/>
</dbReference>
<dbReference type="SUPFAM" id="SSF55298">
    <property type="entry name" value="YjgF-like"/>
    <property type="match status" value="1"/>
</dbReference>
<dbReference type="OrthoDB" id="9809792at2"/>
<dbReference type="Proteomes" id="UP000029085">
    <property type="component" value="Unassembled WGS sequence"/>
</dbReference>
<dbReference type="EMBL" id="AVCJ01000034">
    <property type="protein sequence ID" value="KFL36039.1"/>
    <property type="molecule type" value="Genomic_DNA"/>
</dbReference>
<name>A0A087MGN6_9GAMM</name>
<feature type="chain" id="PRO_5001826217" evidence="1">
    <location>
        <begin position="19"/>
        <end position="170"/>
    </location>
</feature>
<dbReference type="Gene3D" id="3.30.1330.40">
    <property type="entry name" value="RutC-like"/>
    <property type="match status" value="1"/>
</dbReference>
<feature type="signal peptide" evidence="1">
    <location>
        <begin position="1"/>
        <end position="18"/>
    </location>
</feature>
<accession>A0A087MGN6</accession>
<keyword evidence="1" id="KW-0732">Signal</keyword>
<dbReference type="RefSeq" id="WP_051924570.1">
    <property type="nucleotide sequence ID" value="NZ_AVCJ01000034.1"/>
</dbReference>
<dbReference type="AlphaFoldDB" id="A0A087MGN6"/>
<reference evidence="2 3" key="2">
    <citation type="journal article" date="2015" name="Stand. Genomic Sci.">
        <title>High quality draft genomic sequence of Arenimonas donghaensis DSM 18148(T).</title>
        <authorList>
            <person name="Chen F."/>
            <person name="Wang H."/>
            <person name="Cao Y."/>
            <person name="Li X."/>
            <person name="Wang G."/>
        </authorList>
    </citation>
    <scope>NUCLEOTIDE SEQUENCE [LARGE SCALE GENOMIC DNA]</scope>
    <source>
        <strain evidence="2 3">HO3-R19</strain>
    </source>
</reference>
<evidence type="ECO:0000313" key="2">
    <source>
        <dbReference type="EMBL" id="KFL36039.1"/>
    </source>
</evidence>
<keyword evidence="3" id="KW-1185">Reference proteome</keyword>